<dbReference type="GO" id="GO:0009097">
    <property type="term" value="P:isoleucine biosynthetic process"/>
    <property type="evidence" value="ECO:0007669"/>
    <property type="project" value="TreeGrafter"/>
</dbReference>
<dbReference type="EMBL" id="RBAK01000004">
    <property type="protein sequence ID" value="RKN47491.1"/>
    <property type="molecule type" value="Genomic_DNA"/>
</dbReference>
<keyword evidence="2" id="KW-0663">Pyridoxal phosphate</keyword>
<dbReference type="Proteomes" id="UP000281726">
    <property type="component" value="Unassembled WGS sequence"/>
</dbReference>
<evidence type="ECO:0000313" key="5">
    <source>
        <dbReference type="EMBL" id="RKN47491.1"/>
    </source>
</evidence>
<evidence type="ECO:0000256" key="2">
    <source>
        <dbReference type="ARBA" id="ARBA00022898"/>
    </source>
</evidence>
<comment type="caution">
    <text evidence="5">The sequence shown here is derived from an EMBL/GenBank/DDBJ whole genome shotgun (WGS) entry which is preliminary data.</text>
</comment>
<dbReference type="PANTHER" id="PTHR48078:SF6">
    <property type="entry name" value="L-THREONINE DEHYDRATASE CATABOLIC TDCB"/>
    <property type="match status" value="1"/>
</dbReference>
<dbReference type="PANTHER" id="PTHR48078">
    <property type="entry name" value="THREONINE DEHYDRATASE, MITOCHONDRIAL-RELATED"/>
    <property type="match status" value="1"/>
</dbReference>
<dbReference type="SUPFAM" id="SSF53686">
    <property type="entry name" value="Tryptophan synthase beta subunit-like PLP-dependent enzymes"/>
    <property type="match status" value="1"/>
</dbReference>
<dbReference type="GO" id="GO:0006567">
    <property type="term" value="P:L-threonine catabolic process"/>
    <property type="evidence" value="ECO:0007669"/>
    <property type="project" value="TreeGrafter"/>
</dbReference>
<evidence type="ECO:0000259" key="4">
    <source>
        <dbReference type="Pfam" id="PF00291"/>
    </source>
</evidence>
<dbReference type="PROSITE" id="PS00165">
    <property type="entry name" value="DEHYDRATASE_SER_THR"/>
    <property type="match status" value="1"/>
</dbReference>
<dbReference type="Gene3D" id="3.40.50.1100">
    <property type="match status" value="2"/>
</dbReference>
<comment type="cofactor">
    <cofactor evidence="1">
        <name>pyridoxal 5'-phosphate</name>
        <dbReference type="ChEBI" id="CHEBI:597326"/>
    </cofactor>
</comment>
<proteinExistence type="predicted"/>
<evidence type="ECO:0000313" key="6">
    <source>
        <dbReference type="Proteomes" id="UP000281726"/>
    </source>
</evidence>
<dbReference type="InterPro" id="IPR036052">
    <property type="entry name" value="TrpB-like_PALP_sf"/>
</dbReference>
<reference evidence="5 6" key="1">
    <citation type="journal article" date="2004" name="Syst. Appl. Microbiol.">
        <title>Cryptoendolithic actinomycetes from antarctic sandstone rock samples: Micromonospora endolithica sp. nov. and two isolates related to Micromonospora coerulea Jensen 1932.</title>
        <authorList>
            <person name="Hirsch P."/>
            <person name="Mevs U."/>
            <person name="Kroppenstedt R.M."/>
            <person name="Schumann P."/>
            <person name="Stackebrandt E."/>
        </authorList>
    </citation>
    <scope>NUCLEOTIDE SEQUENCE [LARGE SCALE GENOMIC DNA]</scope>
    <source>
        <strain evidence="5 6">JCM 12677</strain>
    </source>
</reference>
<dbReference type="Pfam" id="PF00291">
    <property type="entry name" value="PALP"/>
    <property type="match status" value="1"/>
</dbReference>
<dbReference type="GO" id="GO:0030170">
    <property type="term" value="F:pyridoxal phosphate binding"/>
    <property type="evidence" value="ECO:0007669"/>
    <property type="project" value="InterPro"/>
</dbReference>
<keyword evidence="3" id="KW-0456">Lyase</keyword>
<protein>
    <submittedName>
        <fullName evidence="5">Pyridoxal-phosphate dependent enzyme</fullName>
    </submittedName>
</protein>
<feature type="domain" description="Tryptophan synthase beta chain-like PALP" evidence="4">
    <location>
        <begin position="34"/>
        <end position="322"/>
    </location>
</feature>
<dbReference type="InterPro" id="IPR000634">
    <property type="entry name" value="Ser/Thr_deHydtase_PyrdxlP-BS"/>
</dbReference>
<dbReference type="GO" id="GO:0004794">
    <property type="term" value="F:threonine deaminase activity"/>
    <property type="evidence" value="ECO:0007669"/>
    <property type="project" value="TreeGrafter"/>
</dbReference>
<keyword evidence="6" id="KW-1185">Reference proteome</keyword>
<evidence type="ECO:0000256" key="3">
    <source>
        <dbReference type="ARBA" id="ARBA00023239"/>
    </source>
</evidence>
<dbReference type="GO" id="GO:0003941">
    <property type="term" value="F:L-serine ammonia-lyase activity"/>
    <property type="evidence" value="ECO:0007669"/>
    <property type="project" value="TreeGrafter"/>
</dbReference>
<evidence type="ECO:0000256" key="1">
    <source>
        <dbReference type="ARBA" id="ARBA00001933"/>
    </source>
</evidence>
<dbReference type="GO" id="GO:0006565">
    <property type="term" value="P:L-serine catabolic process"/>
    <property type="evidence" value="ECO:0007669"/>
    <property type="project" value="TreeGrafter"/>
</dbReference>
<dbReference type="InterPro" id="IPR001926">
    <property type="entry name" value="TrpB-like_PALP"/>
</dbReference>
<sequence length="337" mass="34177">MSMSAMTTNGTPGSAPAGLLSHEWIERAQRRLARHVLRTPVVRSDDLDRLAGARLWLKAENLQRGGSFKLRGALLAVGELRDRGSSGVAAHSTGNHAIAVALAAREYGLPAILVLPGDVLPAKAARVREAGAEVLIVGTGLAERTAAVDEVALTRGFDVVDPYQNPFVVAGQGTATAELLTQVHSAGGRLDALVLPVGGGSAVAGACLVAARHGVAVVAAEPAAVPALTAALAAGEPVTVPGLPTVADGLRPDRIGRLPFDVVRSALHEVIQVDEAGIVAGMRMALDAARLVVEPAAACGLAAAVQFAAAGQARDIGVLLTGGNVDLNLISTILAEA</sequence>
<dbReference type="AlphaFoldDB" id="A0A3A9ZG56"/>
<gene>
    <name evidence="5" type="ORF">D7223_11925</name>
</gene>
<name>A0A3A9ZG56_9ACTN</name>
<dbReference type="InterPro" id="IPR050147">
    <property type="entry name" value="Ser/Thr_Dehydratase"/>
</dbReference>
<organism evidence="5 6">
    <name type="scientific">Micromonospora endolithica</name>
    <dbReference type="NCBI Taxonomy" id="230091"/>
    <lineage>
        <taxon>Bacteria</taxon>
        <taxon>Bacillati</taxon>
        <taxon>Actinomycetota</taxon>
        <taxon>Actinomycetes</taxon>
        <taxon>Micromonosporales</taxon>
        <taxon>Micromonosporaceae</taxon>
        <taxon>Micromonospora</taxon>
    </lineage>
</organism>
<accession>A0A3A9ZG56</accession>